<protein>
    <submittedName>
        <fullName evidence="4">Transcription factor domain-containing protein</fullName>
    </submittedName>
</protein>
<evidence type="ECO:0000313" key="5">
    <source>
        <dbReference type="Proteomes" id="UP001610563"/>
    </source>
</evidence>
<dbReference type="Proteomes" id="UP001610563">
    <property type="component" value="Unassembled WGS sequence"/>
</dbReference>
<dbReference type="InterPro" id="IPR007219">
    <property type="entry name" value="XnlR_reg_dom"/>
</dbReference>
<dbReference type="PANTHER" id="PTHR47654:SF1">
    <property type="entry name" value="ZN(II)2CYS6 TRANSCRIPTION FACTOR (EUROFUNG)"/>
    <property type="match status" value="1"/>
</dbReference>
<organism evidence="4 5">
    <name type="scientific">Aspergillus keveii</name>
    <dbReference type="NCBI Taxonomy" id="714993"/>
    <lineage>
        <taxon>Eukaryota</taxon>
        <taxon>Fungi</taxon>
        <taxon>Dikarya</taxon>
        <taxon>Ascomycota</taxon>
        <taxon>Pezizomycotina</taxon>
        <taxon>Eurotiomycetes</taxon>
        <taxon>Eurotiomycetidae</taxon>
        <taxon>Eurotiales</taxon>
        <taxon>Aspergillaceae</taxon>
        <taxon>Aspergillus</taxon>
        <taxon>Aspergillus subgen. Nidulantes</taxon>
    </lineage>
</organism>
<keyword evidence="1" id="KW-0539">Nucleus</keyword>
<dbReference type="PANTHER" id="PTHR47654">
    <property type="entry name" value="ZN(II)2CYS6 TRANSCRIPTION FACTOR (EUROFUNG)-RELATED"/>
    <property type="match status" value="1"/>
</dbReference>
<dbReference type="EMBL" id="JBFTWV010000228">
    <property type="protein sequence ID" value="KAL2783551.1"/>
    <property type="molecule type" value="Genomic_DNA"/>
</dbReference>
<dbReference type="CDD" id="cd12148">
    <property type="entry name" value="fungal_TF_MHR"/>
    <property type="match status" value="1"/>
</dbReference>
<dbReference type="Pfam" id="PF04082">
    <property type="entry name" value="Fungal_trans"/>
    <property type="match status" value="1"/>
</dbReference>
<feature type="domain" description="Xylanolytic transcriptional activator regulatory" evidence="3">
    <location>
        <begin position="14"/>
        <end position="87"/>
    </location>
</feature>
<name>A0ABR4FJX2_9EURO</name>
<reference evidence="4 5" key="1">
    <citation type="submission" date="2024-07" db="EMBL/GenBank/DDBJ databases">
        <title>Section-level genome sequencing and comparative genomics of Aspergillus sections Usti and Cavernicolus.</title>
        <authorList>
            <consortium name="Lawrence Berkeley National Laboratory"/>
            <person name="Nybo J.L."/>
            <person name="Vesth T.C."/>
            <person name="Theobald S."/>
            <person name="Frisvad J.C."/>
            <person name="Larsen T.O."/>
            <person name="Kjaerboelling I."/>
            <person name="Rothschild-Mancinelli K."/>
            <person name="Lyhne E.K."/>
            <person name="Kogle M.E."/>
            <person name="Barry K."/>
            <person name="Clum A."/>
            <person name="Na H."/>
            <person name="Ledsgaard L."/>
            <person name="Lin J."/>
            <person name="Lipzen A."/>
            <person name="Kuo A."/>
            <person name="Riley R."/>
            <person name="Mondo S."/>
            <person name="Labutti K."/>
            <person name="Haridas S."/>
            <person name="Pangalinan J."/>
            <person name="Salamov A.A."/>
            <person name="Simmons B.A."/>
            <person name="Magnuson J.K."/>
            <person name="Chen J."/>
            <person name="Drula E."/>
            <person name="Henrissat B."/>
            <person name="Wiebenga A."/>
            <person name="Lubbers R.J."/>
            <person name="Gomes A.C."/>
            <person name="Makela M.R."/>
            <person name="Stajich J."/>
            <person name="Grigoriev I.V."/>
            <person name="Mortensen U.H."/>
            <person name="De Vries R.P."/>
            <person name="Baker S.E."/>
            <person name="Andersen M.R."/>
        </authorList>
    </citation>
    <scope>NUCLEOTIDE SEQUENCE [LARGE SCALE GENOMIC DNA]</scope>
    <source>
        <strain evidence="4 5">CBS 209.92</strain>
    </source>
</reference>
<comment type="caution">
    <text evidence="4">The sequence shown here is derived from an EMBL/GenBank/DDBJ whole genome shotgun (WGS) entry which is preliminary data.</text>
</comment>
<dbReference type="SMART" id="SM00906">
    <property type="entry name" value="Fungal_trans"/>
    <property type="match status" value="1"/>
</dbReference>
<evidence type="ECO:0000256" key="1">
    <source>
        <dbReference type="ARBA" id="ARBA00023242"/>
    </source>
</evidence>
<evidence type="ECO:0000256" key="2">
    <source>
        <dbReference type="SAM" id="MobiDB-lite"/>
    </source>
</evidence>
<dbReference type="InterPro" id="IPR053230">
    <property type="entry name" value="Trans_reg_galc"/>
</dbReference>
<evidence type="ECO:0000313" key="4">
    <source>
        <dbReference type="EMBL" id="KAL2783551.1"/>
    </source>
</evidence>
<keyword evidence="5" id="KW-1185">Reference proteome</keyword>
<accession>A0ABR4FJX2</accession>
<feature type="region of interest" description="Disordered" evidence="2">
    <location>
        <begin position="70"/>
        <end position="90"/>
    </location>
</feature>
<proteinExistence type="predicted"/>
<evidence type="ECO:0000259" key="3">
    <source>
        <dbReference type="SMART" id="SM00906"/>
    </source>
</evidence>
<gene>
    <name evidence="4" type="ORF">BJX66DRAFT_318329</name>
</gene>
<sequence length="90" mass="10395">MAFFLMSIGHINRSWRACGIALRSAIALGLHLHSENKEMPNMSREIRYRVWWSIYTLESILSVMTSRPTGAPDEFSTTPLPIPFDEEQFH</sequence>